<dbReference type="SMART" id="SM00181">
    <property type="entry name" value="EGF"/>
    <property type="match status" value="6"/>
</dbReference>
<reference evidence="9" key="1">
    <citation type="submission" date="2025-08" db="UniProtKB">
        <authorList>
            <consortium name="RefSeq"/>
        </authorList>
    </citation>
    <scope>IDENTIFICATION</scope>
</reference>
<dbReference type="PANTHER" id="PTHR24049:SF22">
    <property type="entry name" value="DROSOPHILA CRUMBS HOMOLOG"/>
    <property type="match status" value="1"/>
</dbReference>
<dbReference type="PROSITE" id="PS00022">
    <property type="entry name" value="EGF_1"/>
    <property type="match status" value="6"/>
</dbReference>
<keyword evidence="4 5" id="KW-1015">Disulfide bond</keyword>
<dbReference type="Pfam" id="PF00008">
    <property type="entry name" value="EGF"/>
    <property type="match status" value="5"/>
</dbReference>
<feature type="domain" description="EGF-like" evidence="7">
    <location>
        <begin position="43"/>
        <end position="89"/>
    </location>
</feature>
<dbReference type="Proteomes" id="UP000695022">
    <property type="component" value="Unplaced"/>
</dbReference>
<dbReference type="GeneID" id="106810843"/>
<dbReference type="CDD" id="cd00054">
    <property type="entry name" value="EGF_CA"/>
    <property type="match status" value="1"/>
</dbReference>
<dbReference type="PANTHER" id="PTHR24049">
    <property type="entry name" value="CRUMBS FAMILY MEMBER"/>
    <property type="match status" value="1"/>
</dbReference>
<feature type="signal peptide" evidence="6">
    <location>
        <begin position="1"/>
        <end position="15"/>
    </location>
</feature>
<dbReference type="PROSITE" id="PS50026">
    <property type="entry name" value="EGF_3"/>
    <property type="match status" value="6"/>
</dbReference>
<evidence type="ECO:0000256" key="6">
    <source>
        <dbReference type="SAM" id="SignalP"/>
    </source>
</evidence>
<feature type="disulfide bond" evidence="5">
    <location>
        <begin position="79"/>
        <end position="88"/>
    </location>
</feature>
<name>A0ABM1EC75_PRICU</name>
<dbReference type="InterPro" id="IPR000742">
    <property type="entry name" value="EGF"/>
</dbReference>
<protein>
    <submittedName>
        <fullName evidence="9">Adhesive plaque matrix protein 2-like</fullName>
    </submittedName>
</protein>
<comment type="caution">
    <text evidence="5">Lacks conserved residue(s) required for the propagation of feature annotation.</text>
</comment>
<keyword evidence="8" id="KW-1185">Reference proteome</keyword>
<evidence type="ECO:0000259" key="7">
    <source>
        <dbReference type="PROSITE" id="PS50026"/>
    </source>
</evidence>
<evidence type="ECO:0000256" key="2">
    <source>
        <dbReference type="ARBA" id="ARBA00022729"/>
    </source>
</evidence>
<dbReference type="Gene3D" id="2.10.25.10">
    <property type="entry name" value="Laminin"/>
    <property type="match status" value="6"/>
</dbReference>
<organism evidence="8 9">
    <name type="scientific">Priapulus caudatus</name>
    <name type="common">Priapulid worm</name>
    <dbReference type="NCBI Taxonomy" id="37621"/>
    <lineage>
        <taxon>Eukaryota</taxon>
        <taxon>Metazoa</taxon>
        <taxon>Ecdysozoa</taxon>
        <taxon>Scalidophora</taxon>
        <taxon>Priapulida</taxon>
        <taxon>Priapulimorpha</taxon>
        <taxon>Priapulimorphida</taxon>
        <taxon>Priapulidae</taxon>
        <taxon>Priapulus</taxon>
    </lineage>
</organism>
<dbReference type="RefSeq" id="XP_014669796.1">
    <property type="nucleotide sequence ID" value="XM_014814310.1"/>
</dbReference>
<feature type="disulfide bond" evidence="5">
    <location>
        <begin position="180"/>
        <end position="189"/>
    </location>
</feature>
<feature type="domain" description="EGF-like" evidence="7">
    <location>
        <begin position="198"/>
        <end position="245"/>
    </location>
</feature>
<feature type="disulfide bond" evidence="5">
    <location>
        <begin position="339"/>
        <end position="348"/>
    </location>
</feature>
<feature type="disulfide bond" evidence="5">
    <location>
        <begin position="235"/>
        <end position="244"/>
    </location>
</feature>
<feature type="disulfide bond" evidence="5">
    <location>
        <begin position="129"/>
        <end position="138"/>
    </location>
</feature>
<evidence type="ECO:0000256" key="5">
    <source>
        <dbReference type="PROSITE-ProRule" id="PRU00076"/>
    </source>
</evidence>
<keyword evidence="2 6" id="KW-0732">Signal</keyword>
<dbReference type="PROSITE" id="PS01186">
    <property type="entry name" value="EGF_2"/>
    <property type="match status" value="3"/>
</dbReference>
<feature type="domain" description="EGF-like" evidence="7">
    <location>
        <begin position="251"/>
        <end position="297"/>
    </location>
</feature>
<feature type="domain" description="EGF-like" evidence="7">
    <location>
        <begin position="144"/>
        <end position="190"/>
    </location>
</feature>
<feature type="domain" description="EGF-like" evidence="7">
    <location>
        <begin position="93"/>
        <end position="139"/>
    </location>
</feature>
<proteinExistence type="predicted"/>
<evidence type="ECO:0000313" key="9">
    <source>
        <dbReference type="RefSeq" id="XP_014669796.1"/>
    </source>
</evidence>
<dbReference type="SUPFAM" id="SSF57196">
    <property type="entry name" value="EGF/Laminin"/>
    <property type="match status" value="6"/>
</dbReference>
<keyword evidence="3" id="KW-0677">Repeat</keyword>
<gene>
    <name evidence="9" type="primary">LOC106810843</name>
</gene>
<feature type="domain" description="EGF-like" evidence="7">
    <location>
        <begin position="303"/>
        <end position="349"/>
    </location>
</feature>
<evidence type="ECO:0000256" key="4">
    <source>
        <dbReference type="ARBA" id="ARBA00023157"/>
    </source>
</evidence>
<sequence length="369" mass="42144">MKILVILLLVGATYADDSVFSRIRDGGYGRRYDHRPVIRHDVIRDDCYPNPCRNHGVCLTSSSSGWDRSWGSVNYYCKCPRGYSGRQCEHYESQDYCYPNPCLNGGVCLTSSSNGWDRSWGSVDYYCKCPHGYSGKRCGQYQPPQDYCYPNPCLNHGVCLTSSSNGWDRSWGSVDYYCKCPRDYSGTRCERYESSNPVSDYCHRNNPCRNGGVCLTSSSRDWDPRWGAIDFYCRCPTGYSGTRCERDESSNSDYCYSNPCRNGGVCLTSSSHGWDRSWGSVNFYCKCPRDYSGTRCERYESSNPDYCHPNPCRNGGVCLTSSSNGWDRSWGSVNFYCKCPRDYSGRHCEHYESQDYVSISKPCRNVEYV</sequence>
<evidence type="ECO:0000313" key="8">
    <source>
        <dbReference type="Proteomes" id="UP000695022"/>
    </source>
</evidence>
<keyword evidence="1 5" id="KW-0245">EGF-like domain</keyword>
<evidence type="ECO:0000256" key="3">
    <source>
        <dbReference type="ARBA" id="ARBA00022737"/>
    </source>
</evidence>
<feature type="disulfide bond" evidence="5">
    <location>
        <begin position="287"/>
        <end position="296"/>
    </location>
</feature>
<accession>A0ABM1EC75</accession>
<evidence type="ECO:0000256" key="1">
    <source>
        <dbReference type="ARBA" id="ARBA00022536"/>
    </source>
</evidence>
<dbReference type="InterPro" id="IPR051022">
    <property type="entry name" value="Notch_Cell-Fate_Det"/>
</dbReference>
<feature type="chain" id="PRO_5046961868" evidence="6">
    <location>
        <begin position="16"/>
        <end position="369"/>
    </location>
</feature>